<organism evidence="4 5">
    <name type="scientific">Handelsmanbacteria sp. (strain RIFCSPLOWO2_12_FULL_64_10)</name>
    <dbReference type="NCBI Taxonomy" id="1817868"/>
    <lineage>
        <taxon>Bacteria</taxon>
        <taxon>Candidatus Handelsmaniibacteriota</taxon>
    </lineage>
</organism>
<dbReference type="Proteomes" id="UP000178606">
    <property type="component" value="Unassembled WGS sequence"/>
</dbReference>
<evidence type="ECO:0000313" key="4">
    <source>
        <dbReference type="EMBL" id="OGG53145.1"/>
    </source>
</evidence>
<gene>
    <name evidence="4" type="ORF">A3F84_25290</name>
</gene>
<evidence type="ECO:0000256" key="1">
    <source>
        <dbReference type="ARBA" id="ARBA00022441"/>
    </source>
</evidence>
<name>A0A1F6CVI1_HANXR</name>
<dbReference type="PANTHER" id="PTHR46376">
    <property type="entry name" value="LEUCINE-ZIPPER-LIKE TRANSCRIPTIONAL REGULATOR 1"/>
    <property type="match status" value="1"/>
</dbReference>
<evidence type="ECO:0000256" key="2">
    <source>
        <dbReference type="ARBA" id="ARBA00022737"/>
    </source>
</evidence>
<dbReference type="InterPro" id="IPR015915">
    <property type="entry name" value="Kelch-typ_b-propeller"/>
</dbReference>
<dbReference type="EMBL" id="MFKF01000126">
    <property type="protein sequence ID" value="OGG53145.1"/>
    <property type="molecule type" value="Genomic_DNA"/>
</dbReference>
<accession>A0A1F6CVI1</accession>
<protein>
    <submittedName>
        <fullName evidence="4">Galactose oxidase</fullName>
    </submittedName>
</protein>
<reference evidence="4 5" key="1">
    <citation type="journal article" date="2016" name="Nat. Commun.">
        <title>Thousands of microbial genomes shed light on interconnected biogeochemical processes in an aquifer system.</title>
        <authorList>
            <person name="Anantharaman K."/>
            <person name="Brown C.T."/>
            <person name="Hug L.A."/>
            <person name="Sharon I."/>
            <person name="Castelle C.J."/>
            <person name="Probst A.J."/>
            <person name="Thomas B.C."/>
            <person name="Singh A."/>
            <person name="Wilkins M.J."/>
            <person name="Karaoz U."/>
            <person name="Brodie E.L."/>
            <person name="Williams K.H."/>
            <person name="Hubbard S.S."/>
            <person name="Banfield J.F."/>
        </authorList>
    </citation>
    <scope>NUCLEOTIDE SEQUENCE [LARGE SCALE GENOMIC DNA]</scope>
    <source>
        <strain evidence="5">RIFCSPLOWO2_12_FULL_64_10</strain>
    </source>
</reference>
<comment type="caution">
    <text evidence="4">The sequence shown here is derived from an EMBL/GenBank/DDBJ whole genome shotgun (WGS) entry which is preliminary data.</text>
</comment>
<sequence length="326" mass="37967">MIEDQERQPMAMNNPKKGPDWVCVTRQAPWQARDSQGEFVYDDHMWILGGWFTPQTPNPRDVWKSPDGKRWTRTVEVAPWEYSDLPATMAFKGKMWMMGGRKLPGARNCNEVWSSTDGAEWTLETDNAGWCPRVSPSFVVFRDRMWVMGGTENFYDDNDETLKNDVWSSADGREWRLEVRNAGWSKRTHAQAVVFEDKVWMMGGGHWRPETIPLNDVWCSEDGVNWTQVTDAAPWRPRMWFSLVVYRGRMWVLGGWSRVDGNFGDVWHSKDGKDWTELKSDVIWTKRHEHSAYVFRDKIWVAGGHAEPLNSEVWSLEIPEGWFGDA</sequence>
<dbReference type="AlphaFoldDB" id="A0A1F6CVI1"/>
<dbReference type="Pfam" id="PF24681">
    <property type="entry name" value="Kelch_KLHDC2_KLHL20_DRC7"/>
    <property type="match status" value="1"/>
</dbReference>
<dbReference type="Gene3D" id="2.120.10.80">
    <property type="entry name" value="Kelch-type beta propeller"/>
    <property type="match status" value="1"/>
</dbReference>
<dbReference type="PANTHER" id="PTHR46376:SF1">
    <property type="entry name" value="LEUCINE-ZIPPER-LIKE TRANSCRIPTIONAL REGULATOR 1"/>
    <property type="match status" value="1"/>
</dbReference>
<feature type="region of interest" description="Disordered" evidence="3">
    <location>
        <begin position="1"/>
        <end position="20"/>
    </location>
</feature>
<keyword evidence="2" id="KW-0677">Repeat</keyword>
<keyword evidence="1" id="KW-0880">Kelch repeat</keyword>
<proteinExistence type="predicted"/>
<dbReference type="InterPro" id="IPR011043">
    <property type="entry name" value="Gal_Oxase/kelch_b-propeller"/>
</dbReference>
<evidence type="ECO:0000313" key="5">
    <source>
        <dbReference type="Proteomes" id="UP000178606"/>
    </source>
</evidence>
<evidence type="ECO:0000256" key="3">
    <source>
        <dbReference type="SAM" id="MobiDB-lite"/>
    </source>
</evidence>
<dbReference type="SUPFAM" id="SSF50965">
    <property type="entry name" value="Galactose oxidase, central domain"/>
    <property type="match status" value="1"/>
</dbReference>
<dbReference type="InterPro" id="IPR051568">
    <property type="entry name" value="LZTR1/Attractin"/>
</dbReference>